<feature type="disulfide bond" evidence="14">
    <location>
        <begin position="1107"/>
        <end position="1122"/>
    </location>
</feature>
<accession>A0A6A5H668</accession>
<dbReference type="InterPro" id="IPR013284">
    <property type="entry name" value="Beta-catenin"/>
</dbReference>
<evidence type="ECO:0000313" key="19">
    <source>
        <dbReference type="Proteomes" id="UP000483820"/>
    </source>
</evidence>
<dbReference type="GO" id="GO:0007155">
    <property type="term" value="P:cell adhesion"/>
    <property type="evidence" value="ECO:0007669"/>
    <property type="project" value="InterPro"/>
</dbReference>
<dbReference type="PROSITE" id="PS01209">
    <property type="entry name" value="LDLRA_1"/>
    <property type="match status" value="2"/>
</dbReference>
<dbReference type="Gene3D" id="4.10.400.10">
    <property type="entry name" value="Low-density Lipoprotein Receptor"/>
    <property type="match status" value="8"/>
</dbReference>
<keyword evidence="8 17" id="KW-0472">Membrane</keyword>
<feature type="disulfide bond" evidence="14">
    <location>
        <begin position="1147"/>
        <end position="1162"/>
    </location>
</feature>
<keyword evidence="3" id="KW-1003">Cell membrane</keyword>
<dbReference type="FunFam" id="4.10.400.10:FF:000237">
    <property type="entry name" value="LDL receptor repeat-containing protein egg-1"/>
    <property type="match status" value="1"/>
</dbReference>
<dbReference type="SUPFAM" id="SSF57424">
    <property type="entry name" value="LDL receptor-like module"/>
    <property type="match status" value="7"/>
</dbReference>
<dbReference type="PROSITE" id="PS50176">
    <property type="entry name" value="ARM_REPEAT"/>
    <property type="match status" value="1"/>
</dbReference>
<dbReference type="InterPro" id="IPR011989">
    <property type="entry name" value="ARM-like"/>
</dbReference>
<evidence type="ECO:0000256" key="10">
    <source>
        <dbReference type="ARBA" id="ARBA00023170"/>
    </source>
</evidence>
<evidence type="ECO:0000256" key="17">
    <source>
        <dbReference type="SAM" id="Phobius"/>
    </source>
</evidence>
<keyword evidence="2" id="KW-0217">Developmental protein</keyword>
<keyword evidence="9 14" id="KW-1015">Disulfide bond</keyword>
<dbReference type="PROSITE" id="PS50068">
    <property type="entry name" value="LDLRA_2"/>
    <property type="match status" value="8"/>
</dbReference>
<dbReference type="PRINTS" id="PR00261">
    <property type="entry name" value="LDLRECEPTOR"/>
</dbReference>
<keyword evidence="5" id="KW-0677">Repeat</keyword>
<feature type="disulfide bond" evidence="14">
    <location>
        <begin position="1273"/>
        <end position="1288"/>
    </location>
</feature>
<dbReference type="PANTHER" id="PTHR45976">
    <property type="entry name" value="ARMADILLO SEGMENT POLARITY PROTEIN"/>
    <property type="match status" value="1"/>
</dbReference>
<evidence type="ECO:0000256" key="3">
    <source>
        <dbReference type="ARBA" id="ARBA00022475"/>
    </source>
</evidence>
<evidence type="ECO:0000256" key="7">
    <source>
        <dbReference type="ARBA" id="ARBA00022989"/>
    </source>
</evidence>
<feature type="repeat" description="ARM" evidence="15">
    <location>
        <begin position="449"/>
        <end position="491"/>
    </location>
</feature>
<dbReference type="RefSeq" id="XP_003110770.2">
    <property type="nucleotide sequence ID" value="XM_003110722.2"/>
</dbReference>
<comment type="caution">
    <text evidence="14">Lacks conserved residue(s) required for the propagation of feature annotation.</text>
</comment>
<proteinExistence type="predicted"/>
<keyword evidence="12" id="KW-0278">Fertilization</keyword>
<dbReference type="InterPro" id="IPR002172">
    <property type="entry name" value="LDrepeatLR_classA_rpt"/>
</dbReference>
<evidence type="ECO:0000256" key="1">
    <source>
        <dbReference type="ARBA" id="ARBA00004401"/>
    </source>
</evidence>
<dbReference type="GeneID" id="9825779"/>
<name>A0A6A5H668_CAERE</name>
<feature type="region of interest" description="Disordered" evidence="16">
    <location>
        <begin position="1"/>
        <end position="57"/>
    </location>
</feature>
<evidence type="ECO:0000256" key="13">
    <source>
        <dbReference type="ARBA" id="ARBA00071239"/>
    </source>
</evidence>
<dbReference type="InterPro" id="IPR000225">
    <property type="entry name" value="Armadillo"/>
</dbReference>
<feature type="disulfide bond" evidence="14">
    <location>
        <begin position="1135"/>
        <end position="1153"/>
    </location>
</feature>
<evidence type="ECO:0000256" key="15">
    <source>
        <dbReference type="PROSITE-ProRule" id="PRU00259"/>
    </source>
</evidence>
<sequence>MHPFINLPGFKDTYGSQPCTPQSFNPMMPSTSRVATPVTPSRMSNRQVPVSPFRAQPQNMEPSISRVHELREGAAGKRSYTNEWMQNSYIPPTSQQQFSRAPSMIGSTISNMSNMSQLSQMTKFSALSVNTEYGQFNNWINESQPVLSKVSHSSMENQDPMQRRKRMSIPEIIQSLASTEVSVQASAIRELEPLAKKWLLEQTYGQADLKLIIRALFQVLYPREVENENVIRKTFEILHHSVMLTSRHARNTDKIFLSLNAELMNSKSSIYEIVIKRAERLDTVYESSAMVLLTHLCCKPYLMRHVFSEKVESPAHQRLHQTVMEFAVKNLNNSETKPKNKGFSVSIIKNLSRTNGRIRYMAKQMDVINIFLSIIRNEYSDEDLLWPTMQALTTFCSDSENGSRFVVLGGAQVLCGLLSHGSTRLLHELLGCMRKLADLPAIQNQDMEESIHSVIRLVGCDDVTIVERATGVLRNIGLHNKMNKAIMVQNGVTSHALAVLRTSDRFRYQQSANVDFTRQQILSIYENCLSILNNVTLMSQNDIIESAVHACQMISENPDSAHVLLHYFNVGNRKCRKLAVTVMKRVIEAVPSFAEPFVDLLGTTNEPLAILLLQRAYESLQEWKQTIAELMRMDQDTPQRREVDEKRKDHEDIVKRSVGLLTNLCRHGNPRFFDSLRHVLANQRNTALNPFLWITKDMSDSILPEWLEFILSICCTEWSQQNCLLYWFLKQANITQDDLQTLRNTRGNERVNEKANEKIRTYIDRIIDLGCRQQQLQNQQQMLMAQQQQQQIFRLFTTFFDEKNEVENNEDDLKEVEFGTSDLFKDLPKKATAMSQQPGSDRRVNFAQEEPMTLGEKISHRMDQFKEMVSSGCCSCASRCPSVAIVLILALVILGILAAIPLTLMLTSSAQRMSTDSTDLSPYSIRHPKFWPKTDKIHFNDLDGIPMSSLFPPNVSTCSGFGFACTGAVHMIIPSSKRCDGIKDCQDGSDEENCKECQSVFSCRSHVEEDSKKKRKTKVLPTLICLTAEKLCNDVQDCPDGSDESVCKSTCSKDQFKCTGNNACLPTSAKCDGVNDCTDGSDEKNCNECQKGAHKCGKQCIKASHVCDGVAQCADRSDEKECDCKSCSGSDKALCEDGTCIKRTQVCDGKKDCTDGMDEENCPGSCSIEAFSTKTKQLTCSDEKRYTESEACSGVVEACEQSCPKCHPKLTFTCPAVGGSQKRCIRRSKVCDGINDCDDGADEKNCTPIKECGIENASQFTCDRKCLDASRRCDGVWDCEDKSDEQNCQQCSSGSIRCAADKKCLPAYTRCNGVAECSDGSDEQKCSCEECLGAHSNTYMCNESNRCLKRDEVCSPYSMCPNATYTDKAYCAALVLKNSGRFPY</sequence>
<evidence type="ECO:0000256" key="14">
    <source>
        <dbReference type="PROSITE-ProRule" id="PRU00124"/>
    </source>
</evidence>
<dbReference type="InterPro" id="IPR036055">
    <property type="entry name" value="LDL_receptor-like_sf"/>
</dbReference>
<comment type="caution">
    <text evidence="18">The sequence shown here is derived from an EMBL/GenBank/DDBJ whole genome shotgun (WGS) entry which is preliminary data.</text>
</comment>
<evidence type="ECO:0000313" key="18">
    <source>
        <dbReference type="EMBL" id="KAF1762346.1"/>
    </source>
</evidence>
<reference evidence="18 19" key="1">
    <citation type="submission" date="2019-12" db="EMBL/GenBank/DDBJ databases">
        <title>Chromosome-level assembly of the Caenorhabditis remanei genome.</title>
        <authorList>
            <person name="Teterina A.A."/>
            <person name="Willis J.H."/>
            <person name="Phillips P.C."/>
        </authorList>
    </citation>
    <scope>NUCLEOTIDE SEQUENCE [LARGE SCALE GENOMIC DNA]</scope>
    <source>
        <strain evidence="18 19">PX506</strain>
        <tissue evidence="18">Whole organism</tissue>
    </source>
</reference>
<evidence type="ECO:0000256" key="8">
    <source>
        <dbReference type="ARBA" id="ARBA00023136"/>
    </source>
</evidence>
<keyword evidence="6" id="KW-0735">Signal-anchor</keyword>
<dbReference type="FunFam" id="4.10.400.10:FF:000045">
    <property type="entry name" value="Low-density lipoprotein receptor-related protein 2"/>
    <property type="match status" value="1"/>
</dbReference>
<dbReference type="FunFam" id="4.10.400.10:FF:000164">
    <property type="entry name" value="Basement membrane-specific heparan sulfate proteoglycan core protein-like Protein"/>
    <property type="match status" value="1"/>
</dbReference>
<dbReference type="InterPro" id="IPR016024">
    <property type="entry name" value="ARM-type_fold"/>
</dbReference>
<feature type="disulfide bond" evidence="14">
    <location>
        <begin position="1231"/>
        <end position="1246"/>
    </location>
</feature>
<keyword evidence="10" id="KW-0675">Receptor</keyword>
<evidence type="ECO:0000256" key="12">
    <source>
        <dbReference type="ARBA" id="ARBA00023279"/>
    </source>
</evidence>
<evidence type="ECO:0000256" key="9">
    <source>
        <dbReference type="ARBA" id="ARBA00023157"/>
    </source>
</evidence>
<dbReference type="GO" id="GO:0007338">
    <property type="term" value="P:single fertilization"/>
    <property type="evidence" value="ECO:0007669"/>
    <property type="project" value="UniProtKB-KW"/>
</dbReference>
<comment type="subcellular location">
    <subcellularLocation>
        <location evidence="1">Cell membrane</location>
        <topology evidence="1">Single-pass type II membrane protein</topology>
    </subcellularLocation>
</comment>
<keyword evidence="11" id="KW-0325">Glycoprotein</keyword>
<evidence type="ECO:0000256" key="16">
    <source>
        <dbReference type="SAM" id="MobiDB-lite"/>
    </source>
</evidence>
<feature type="disulfide bond" evidence="14">
    <location>
        <begin position="1032"/>
        <end position="1047"/>
    </location>
</feature>
<dbReference type="GO" id="GO:0045296">
    <property type="term" value="F:cadherin binding"/>
    <property type="evidence" value="ECO:0007669"/>
    <property type="project" value="InterPro"/>
</dbReference>
<evidence type="ECO:0000256" key="2">
    <source>
        <dbReference type="ARBA" id="ARBA00022473"/>
    </source>
</evidence>
<dbReference type="SMART" id="SM00192">
    <property type="entry name" value="LDLa"/>
    <property type="match status" value="8"/>
</dbReference>
<dbReference type="KEGG" id="crq:GCK72_010608"/>
<evidence type="ECO:0000256" key="4">
    <source>
        <dbReference type="ARBA" id="ARBA00022692"/>
    </source>
</evidence>
<dbReference type="FunFam" id="4.10.400.10:FF:000231">
    <property type="entry name" value="LDL receptor repeat-containing protein egg-1"/>
    <property type="match status" value="1"/>
</dbReference>
<dbReference type="SUPFAM" id="SSF48371">
    <property type="entry name" value="ARM repeat"/>
    <property type="match status" value="1"/>
</dbReference>
<dbReference type="CDD" id="cd00112">
    <property type="entry name" value="LDLa"/>
    <property type="match status" value="8"/>
</dbReference>
<dbReference type="GO" id="GO:0005886">
    <property type="term" value="C:plasma membrane"/>
    <property type="evidence" value="ECO:0007669"/>
    <property type="project" value="UniProtKB-SubCell"/>
</dbReference>
<dbReference type="Gene3D" id="1.25.10.10">
    <property type="entry name" value="Leucine-rich Repeat Variant"/>
    <property type="match status" value="1"/>
</dbReference>
<dbReference type="Pfam" id="PF00057">
    <property type="entry name" value="Ldl_recept_a"/>
    <property type="match status" value="6"/>
</dbReference>
<gene>
    <name evidence="18" type="ORF">GCK72_010608</name>
</gene>
<dbReference type="EMBL" id="WUAV01000003">
    <property type="protein sequence ID" value="KAF1762346.1"/>
    <property type="molecule type" value="Genomic_DNA"/>
</dbReference>
<dbReference type="CTD" id="9825779"/>
<evidence type="ECO:0000256" key="6">
    <source>
        <dbReference type="ARBA" id="ARBA00022968"/>
    </source>
</evidence>
<keyword evidence="4 17" id="KW-0812">Transmembrane</keyword>
<feature type="transmembrane region" description="Helical" evidence="17">
    <location>
        <begin position="883"/>
        <end position="904"/>
    </location>
</feature>
<dbReference type="FunFam" id="4.10.400.10:FF:000234">
    <property type="entry name" value="LDL receptor repeat-containing protein egg-1"/>
    <property type="match status" value="1"/>
</dbReference>
<dbReference type="Proteomes" id="UP000483820">
    <property type="component" value="Chromosome III"/>
</dbReference>
<feature type="disulfide bond" evidence="14">
    <location>
        <begin position="1311"/>
        <end position="1326"/>
    </location>
</feature>
<evidence type="ECO:0000256" key="11">
    <source>
        <dbReference type="ARBA" id="ARBA00023180"/>
    </source>
</evidence>
<protein>
    <recommendedName>
        <fullName evidence="13">LDL receptor repeat-containing protein egg-1</fullName>
    </recommendedName>
</protein>
<keyword evidence="7 17" id="KW-1133">Transmembrane helix</keyword>
<evidence type="ECO:0000256" key="5">
    <source>
        <dbReference type="ARBA" id="ARBA00022737"/>
    </source>
</evidence>
<dbReference type="InterPro" id="IPR023415">
    <property type="entry name" value="LDLR_class-A_CS"/>
</dbReference>
<feature type="disulfide bond" evidence="14">
    <location>
        <begin position="1071"/>
        <end position="1086"/>
    </location>
</feature>
<organism evidence="18 19">
    <name type="scientific">Caenorhabditis remanei</name>
    <name type="common">Caenorhabditis vulgaris</name>
    <dbReference type="NCBI Taxonomy" id="31234"/>
    <lineage>
        <taxon>Eukaryota</taxon>
        <taxon>Metazoa</taxon>
        <taxon>Ecdysozoa</taxon>
        <taxon>Nematoda</taxon>
        <taxon>Chromadorea</taxon>
        <taxon>Rhabditida</taxon>
        <taxon>Rhabditina</taxon>
        <taxon>Rhabditomorpha</taxon>
        <taxon>Rhabditoidea</taxon>
        <taxon>Rhabditidae</taxon>
        <taxon>Peloderinae</taxon>
        <taxon>Caenorhabditis</taxon>
    </lineage>
</organism>
<feature type="compositionally biased region" description="Polar residues" evidence="16">
    <location>
        <begin position="14"/>
        <end position="48"/>
    </location>
</feature>
<feature type="disulfide bond" evidence="14">
    <location>
        <begin position="979"/>
        <end position="994"/>
    </location>
</feature>